<name>A0AAN6Y131_9PEZI</name>
<dbReference type="AlphaFoldDB" id="A0AAN6Y131"/>
<comment type="caution">
    <text evidence="1">The sequence shown here is derived from an EMBL/GenBank/DDBJ whole genome shotgun (WGS) entry which is preliminary data.</text>
</comment>
<dbReference type="EMBL" id="MU858169">
    <property type="protein sequence ID" value="KAK4210663.1"/>
    <property type="molecule type" value="Genomic_DNA"/>
</dbReference>
<dbReference type="Proteomes" id="UP001301769">
    <property type="component" value="Unassembled WGS sequence"/>
</dbReference>
<organism evidence="1 2">
    <name type="scientific">Rhypophila decipiens</name>
    <dbReference type="NCBI Taxonomy" id="261697"/>
    <lineage>
        <taxon>Eukaryota</taxon>
        <taxon>Fungi</taxon>
        <taxon>Dikarya</taxon>
        <taxon>Ascomycota</taxon>
        <taxon>Pezizomycotina</taxon>
        <taxon>Sordariomycetes</taxon>
        <taxon>Sordariomycetidae</taxon>
        <taxon>Sordariales</taxon>
        <taxon>Naviculisporaceae</taxon>
        <taxon>Rhypophila</taxon>
    </lineage>
</organism>
<keyword evidence="2" id="KW-1185">Reference proteome</keyword>
<accession>A0AAN6Y131</accession>
<protein>
    <submittedName>
        <fullName evidence="1">Uncharacterized protein</fullName>
    </submittedName>
</protein>
<sequence length="276" mass="29451">MSGFHHVEACTALHKAGTNVQLRQSLDSHVVDRPIMRIPLKWASARMGRSDQAGHSGVTVTRGALELGTNWGCHRGNRYLCSGLHNNSRIALVESISTPTVGCLKRQNFGASTGTGSVAGAVLGRVCFTFSAAGMVECFFHSFEKKKCFGLNEPQWILMGLCATRKIKPASVHSPHGIQSYVIVYNGKPQAVDYRMAGSRAACRPLSHAGTLPQPLIESVAIGCAGAWLAACAAGCAPAIQTAEYGRLHLVQSSAPNPLQTFSKRDVSSLTPPRQV</sequence>
<evidence type="ECO:0000313" key="2">
    <source>
        <dbReference type="Proteomes" id="UP001301769"/>
    </source>
</evidence>
<gene>
    <name evidence="1" type="ORF">QBC37DRAFT_403220</name>
</gene>
<evidence type="ECO:0000313" key="1">
    <source>
        <dbReference type="EMBL" id="KAK4210663.1"/>
    </source>
</evidence>
<reference evidence="1" key="1">
    <citation type="journal article" date="2023" name="Mol. Phylogenet. Evol.">
        <title>Genome-scale phylogeny and comparative genomics of the fungal order Sordariales.</title>
        <authorList>
            <person name="Hensen N."/>
            <person name="Bonometti L."/>
            <person name="Westerberg I."/>
            <person name="Brannstrom I.O."/>
            <person name="Guillou S."/>
            <person name="Cros-Aarteil S."/>
            <person name="Calhoun S."/>
            <person name="Haridas S."/>
            <person name="Kuo A."/>
            <person name="Mondo S."/>
            <person name="Pangilinan J."/>
            <person name="Riley R."/>
            <person name="LaButti K."/>
            <person name="Andreopoulos B."/>
            <person name="Lipzen A."/>
            <person name="Chen C."/>
            <person name="Yan M."/>
            <person name="Daum C."/>
            <person name="Ng V."/>
            <person name="Clum A."/>
            <person name="Steindorff A."/>
            <person name="Ohm R.A."/>
            <person name="Martin F."/>
            <person name="Silar P."/>
            <person name="Natvig D.O."/>
            <person name="Lalanne C."/>
            <person name="Gautier V."/>
            <person name="Ament-Velasquez S.L."/>
            <person name="Kruys A."/>
            <person name="Hutchinson M.I."/>
            <person name="Powell A.J."/>
            <person name="Barry K."/>
            <person name="Miller A.N."/>
            <person name="Grigoriev I.V."/>
            <person name="Debuchy R."/>
            <person name="Gladieux P."/>
            <person name="Hiltunen Thoren M."/>
            <person name="Johannesson H."/>
        </authorList>
    </citation>
    <scope>NUCLEOTIDE SEQUENCE</scope>
    <source>
        <strain evidence="1">PSN293</strain>
    </source>
</reference>
<reference evidence="1" key="2">
    <citation type="submission" date="2023-05" db="EMBL/GenBank/DDBJ databases">
        <authorList>
            <consortium name="Lawrence Berkeley National Laboratory"/>
            <person name="Steindorff A."/>
            <person name="Hensen N."/>
            <person name="Bonometti L."/>
            <person name="Westerberg I."/>
            <person name="Brannstrom I.O."/>
            <person name="Guillou S."/>
            <person name="Cros-Aarteil S."/>
            <person name="Calhoun S."/>
            <person name="Haridas S."/>
            <person name="Kuo A."/>
            <person name="Mondo S."/>
            <person name="Pangilinan J."/>
            <person name="Riley R."/>
            <person name="Labutti K."/>
            <person name="Andreopoulos B."/>
            <person name="Lipzen A."/>
            <person name="Chen C."/>
            <person name="Yanf M."/>
            <person name="Daum C."/>
            <person name="Ng V."/>
            <person name="Clum A."/>
            <person name="Ohm R."/>
            <person name="Martin F."/>
            <person name="Silar P."/>
            <person name="Natvig D."/>
            <person name="Lalanne C."/>
            <person name="Gautier V."/>
            <person name="Ament-Velasquez S.L."/>
            <person name="Kruys A."/>
            <person name="Hutchinson M.I."/>
            <person name="Powell A.J."/>
            <person name="Barry K."/>
            <person name="Miller A.N."/>
            <person name="Grigoriev I.V."/>
            <person name="Debuchy R."/>
            <person name="Gladieux P."/>
            <person name="Thoren M.H."/>
            <person name="Johannesson H."/>
        </authorList>
    </citation>
    <scope>NUCLEOTIDE SEQUENCE</scope>
    <source>
        <strain evidence="1">PSN293</strain>
    </source>
</reference>
<proteinExistence type="predicted"/>